<dbReference type="EC" id="2.8.1.7" evidence="8"/>
<feature type="non-terminal residue" evidence="10">
    <location>
        <position position="411"/>
    </location>
</feature>
<dbReference type="GO" id="GO:0006534">
    <property type="term" value="P:cysteine metabolic process"/>
    <property type="evidence" value="ECO:0007669"/>
    <property type="project" value="UniProtKB-UniRule"/>
</dbReference>
<dbReference type="InterPro" id="IPR016454">
    <property type="entry name" value="Cysteine_dSase"/>
</dbReference>
<keyword evidence="4 8" id="KW-0808">Transferase</keyword>
<dbReference type="InterPro" id="IPR020578">
    <property type="entry name" value="Aminotrans_V_PyrdxlP_BS"/>
</dbReference>
<dbReference type="InterPro" id="IPR015421">
    <property type="entry name" value="PyrdxlP-dep_Trfase_major"/>
</dbReference>
<evidence type="ECO:0000256" key="5">
    <source>
        <dbReference type="ARBA" id="ARBA00022898"/>
    </source>
</evidence>
<dbReference type="PROSITE" id="PS00595">
    <property type="entry name" value="AA_TRANSFER_CLASS_5"/>
    <property type="match status" value="1"/>
</dbReference>
<dbReference type="EMBL" id="MN039744">
    <property type="protein sequence ID" value="QID53724.1"/>
    <property type="molecule type" value="Genomic_DNA"/>
</dbReference>
<evidence type="ECO:0000259" key="9">
    <source>
        <dbReference type="Pfam" id="PF00266"/>
    </source>
</evidence>
<accession>A0A6G6BPG0</accession>
<dbReference type="PANTHER" id="PTHR43586:SF8">
    <property type="entry name" value="CYSTEINE DESULFURASE 1, CHLOROPLASTIC"/>
    <property type="match status" value="1"/>
</dbReference>
<feature type="domain" description="Aminotransferase class V" evidence="9">
    <location>
        <begin position="27"/>
        <end position="398"/>
    </location>
</feature>
<dbReference type="CDD" id="cd06453">
    <property type="entry name" value="SufS_like"/>
    <property type="match status" value="1"/>
</dbReference>
<dbReference type="SUPFAM" id="SSF53383">
    <property type="entry name" value="PLP-dependent transferases"/>
    <property type="match status" value="1"/>
</dbReference>
<reference evidence="10" key="1">
    <citation type="journal article" date="2020" name="Biol. Lett.">
        <title>Evolutionary rates are correlated between cockroach symbionts and mitochondrial genomes.</title>
        <authorList>
            <person name="Arab D.A."/>
            <person name="Bourguignon T."/>
            <person name="Wang Z."/>
            <person name="Ho S.Y.W."/>
            <person name="Lo N."/>
        </authorList>
    </citation>
    <scope>NUCLEOTIDE SEQUENCE</scope>
    <source>
        <strain evidence="10">DHOG6322</strain>
    </source>
</reference>
<dbReference type="Gene3D" id="3.90.1150.10">
    <property type="entry name" value="Aspartate Aminotransferase, domain 1"/>
    <property type="match status" value="1"/>
</dbReference>
<proteinExistence type="inferred from homology"/>
<comment type="similarity">
    <text evidence="3 8">Belongs to the class-V pyridoxal-phosphate-dependent aminotransferase family. Csd subfamily.</text>
</comment>
<dbReference type="InterPro" id="IPR010970">
    <property type="entry name" value="Cys_dSase_SufS"/>
</dbReference>
<dbReference type="InterPro" id="IPR015424">
    <property type="entry name" value="PyrdxlP-dep_Trfase"/>
</dbReference>
<keyword evidence="5 8" id="KW-0663">Pyridoxal phosphate</keyword>
<protein>
    <recommendedName>
        <fullName evidence="8">Cysteine desulfurase</fullName>
        <ecNumber evidence="8">2.8.1.7</ecNumber>
    </recommendedName>
</protein>
<evidence type="ECO:0000256" key="1">
    <source>
        <dbReference type="ARBA" id="ARBA00001933"/>
    </source>
</evidence>
<evidence type="ECO:0000256" key="6">
    <source>
        <dbReference type="ARBA" id="ARBA00050776"/>
    </source>
</evidence>
<organism evidence="10">
    <name type="scientific">Blattabacterium sp.</name>
    <name type="common">Amazonina sp.</name>
    <dbReference type="NCBI Taxonomy" id="2712787"/>
    <lineage>
        <taxon>Bacteria</taxon>
        <taxon>Pseudomonadati</taxon>
        <taxon>Bacteroidota</taxon>
        <taxon>Flavobacteriia</taxon>
        <taxon>Flavobacteriales</taxon>
        <taxon>Blattabacteriaceae</taxon>
        <taxon>Blattabacterium</taxon>
    </lineage>
</organism>
<evidence type="ECO:0000256" key="2">
    <source>
        <dbReference type="ARBA" id="ARBA00002824"/>
    </source>
</evidence>
<dbReference type="PANTHER" id="PTHR43586">
    <property type="entry name" value="CYSTEINE DESULFURASE"/>
    <property type="match status" value="1"/>
</dbReference>
<evidence type="ECO:0000256" key="7">
    <source>
        <dbReference type="RuleBase" id="RU004504"/>
    </source>
</evidence>
<sequence length="411" mass="47144">MFWEKKIQEIRNQFPILKEKIYSHPLVYMDNAATTQKPVQVINASQYYYSRLNSNIHRATHFLSQKATYHVEQVRKKIKKFIHAKHNSEVIFTKGTTESINLVANSMNFFINKGDEIIISCSEHHSNFVPWQILCQRKEATLKIIPIQKNGLIELKTFDLLISKKTKIVSIPHISNVLGIINPIKYIIDKSHEYGAIVLIDGAQVPSNLCINMEYLNVDFYVFSAHKMYGPTGVGILYGRKKILNQMIPYQFGGEMVEKVSLQKTTYSEIPFKFEAGTPNVEGIIVWSQAIDFIESIGILNIKSYIEKLTSYAIMKLKSIKKLILYGNIDDFSQKSSIISFNIENLHCFDIGVILDRLGIAVRTGHLCAQPLMNFLKVSGMIRVSFAIYNTFQEVDYLYKCLIKAKKILNH</sequence>
<dbReference type="InterPro" id="IPR015422">
    <property type="entry name" value="PyrdxlP-dep_Trfase_small"/>
</dbReference>
<evidence type="ECO:0000256" key="8">
    <source>
        <dbReference type="RuleBase" id="RU004506"/>
    </source>
</evidence>
<comment type="cofactor">
    <cofactor evidence="1 7">
        <name>pyridoxal 5'-phosphate</name>
        <dbReference type="ChEBI" id="CHEBI:597326"/>
    </cofactor>
</comment>
<dbReference type="GO" id="GO:0030170">
    <property type="term" value="F:pyridoxal phosphate binding"/>
    <property type="evidence" value="ECO:0007669"/>
    <property type="project" value="UniProtKB-UniRule"/>
</dbReference>
<dbReference type="NCBIfam" id="TIGR01979">
    <property type="entry name" value="sufS"/>
    <property type="match status" value="1"/>
</dbReference>
<dbReference type="Pfam" id="PF00266">
    <property type="entry name" value="Aminotran_5"/>
    <property type="match status" value="1"/>
</dbReference>
<evidence type="ECO:0000313" key="10">
    <source>
        <dbReference type="EMBL" id="QID53724.1"/>
    </source>
</evidence>
<evidence type="ECO:0000256" key="3">
    <source>
        <dbReference type="ARBA" id="ARBA00010447"/>
    </source>
</evidence>
<dbReference type="Gene3D" id="3.40.640.10">
    <property type="entry name" value="Type I PLP-dependent aspartate aminotransferase-like (Major domain)"/>
    <property type="match status" value="1"/>
</dbReference>
<dbReference type="InterPro" id="IPR000192">
    <property type="entry name" value="Aminotrans_V_dom"/>
</dbReference>
<name>A0A6G6BPG0_9FLAO</name>
<dbReference type="PIRSF" id="PIRSF005572">
    <property type="entry name" value="NifS"/>
    <property type="match status" value="1"/>
</dbReference>
<dbReference type="GO" id="GO:0031071">
    <property type="term" value="F:cysteine desulfurase activity"/>
    <property type="evidence" value="ECO:0007669"/>
    <property type="project" value="UniProtKB-UniRule"/>
</dbReference>
<dbReference type="AlphaFoldDB" id="A0A6G6BPG0"/>
<evidence type="ECO:0000256" key="4">
    <source>
        <dbReference type="ARBA" id="ARBA00022679"/>
    </source>
</evidence>
<comment type="catalytic activity">
    <reaction evidence="6 8">
        <text>(sulfur carrier)-H + L-cysteine = (sulfur carrier)-SH + L-alanine</text>
        <dbReference type="Rhea" id="RHEA:43892"/>
        <dbReference type="Rhea" id="RHEA-COMP:14737"/>
        <dbReference type="Rhea" id="RHEA-COMP:14739"/>
        <dbReference type="ChEBI" id="CHEBI:29917"/>
        <dbReference type="ChEBI" id="CHEBI:35235"/>
        <dbReference type="ChEBI" id="CHEBI:57972"/>
        <dbReference type="ChEBI" id="CHEBI:64428"/>
        <dbReference type="EC" id="2.8.1.7"/>
    </reaction>
</comment>
<comment type="function">
    <text evidence="2 8">Catalyzes the removal of elemental sulfur and selenium atoms from L-cysteine, L-cystine, L-selenocysteine, and L-selenocystine to produce L-alanine.</text>
</comment>